<proteinExistence type="predicted"/>
<accession>A0A367JN91</accession>
<name>A0A367JN91_RHIAZ</name>
<evidence type="ECO:0000256" key="1">
    <source>
        <dbReference type="ARBA" id="ARBA00004123"/>
    </source>
</evidence>
<dbReference type="Proteomes" id="UP000252139">
    <property type="component" value="Unassembled WGS sequence"/>
</dbReference>
<dbReference type="GO" id="GO:0005507">
    <property type="term" value="F:copper ion binding"/>
    <property type="evidence" value="ECO:0007669"/>
    <property type="project" value="InterPro"/>
</dbReference>
<evidence type="ECO:0000256" key="7">
    <source>
        <dbReference type="ARBA" id="ARBA00023242"/>
    </source>
</evidence>
<dbReference type="EMBL" id="PJQL01000974">
    <property type="protein sequence ID" value="RCH91403.1"/>
    <property type="molecule type" value="Genomic_DNA"/>
</dbReference>
<dbReference type="STRING" id="86630.A0A367JN91"/>
<evidence type="ECO:0000256" key="3">
    <source>
        <dbReference type="ARBA" id="ARBA00022833"/>
    </source>
</evidence>
<dbReference type="GO" id="GO:0000978">
    <property type="term" value="F:RNA polymerase II cis-regulatory region sequence-specific DNA binding"/>
    <property type="evidence" value="ECO:0007669"/>
    <property type="project" value="TreeGrafter"/>
</dbReference>
<evidence type="ECO:0000256" key="6">
    <source>
        <dbReference type="ARBA" id="ARBA00023163"/>
    </source>
</evidence>
<dbReference type="GO" id="GO:0006878">
    <property type="term" value="P:intracellular copper ion homeostasis"/>
    <property type="evidence" value="ECO:0007669"/>
    <property type="project" value="TreeGrafter"/>
</dbReference>
<dbReference type="InterPro" id="IPR036395">
    <property type="entry name" value="Cu_fist_DNA-bd_dom_sf"/>
</dbReference>
<evidence type="ECO:0000256" key="4">
    <source>
        <dbReference type="ARBA" id="ARBA00023008"/>
    </source>
</evidence>
<sequence length="307" mass="34461">MGKNGLVGHRASSCEHTDRQLILIKKKGRPATQCLKCRELRIVRQLHRRCECLVKNNDINKIEASIKSNDTNIKLQDGKSRKRHKSLRPLAPKQDMIHDLQELLDANTLYSLHNQDLLRVDISCRDEQKYPSHEWKNVDEQLPEKTESEKTCCTPVKRSDDYNQEPLKKCCSTQTAFTSLLPNNGARPAMSCLGPAAKNQQGEIIRLVTCRCGDNCACIGCDAHPSRAMKEGRNDVYIGFNESHTRKLSISAITWPSSSNPDPSSPKPDFPETILAEDGTMLCGCGCAKKFEDCSSCILRLCHSEYS</sequence>
<keyword evidence="4" id="KW-0186">Copper</keyword>
<keyword evidence="6" id="KW-0804">Transcription</keyword>
<evidence type="ECO:0000259" key="8">
    <source>
        <dbReference type="PROSITE" id="PS50073"/>
    </source>
</evidence>
<reference evidence="9 10" key="1">
    <citation type="journal article" date="2018" name="G3 (Bethesda)">
        <title>Phylogenetic and Phylogenomic Definition of Rhizopus Species.</title>
        <authorList>
            <person name="Gryganskyi A.P."/>
            <person name="Golan J."/>
            <person name="Dolatabadi S."/>
            <person name="Mondo S."/>
            <person name="Robb S."/>
            <person name="Idnurm A."/>
            <person name="Muszewska A."/>
            <person name="Steczkiewicz K."/>
            <person name="Masonjones S."/>
            <person name="Liao H.L."/>
            <person name="Gajdeczka M.T."/>
            <person name="Anike F."/>
            <person name="Vuek A."/>
            <person name="Anishchenko I.M."/>
            <person name="Voigt K."/>
            <person name="de Hoog G.S."/>
            <person name="Smith M.E."/>
            <person name="Heitman J."/>
            <person name="Vilgalys R."/>
            <person name="Stajich J.E."/>
        </authorList>
    </citation>
    <scope>NUCLEOTIDE SEQUENCE [LARGE SCALE GENOMIC DNA]</scope>
    <source>
        <strain evidence="9 10">CBS 357.93</strain>
    </source>
</reference>
<evidence type="ECO:0000256" key="5">
    <source>
        <dbReference type="ARBA" id="ARBA00023015"/>
    </source>
</evidence>
<keyword evidence="7" id="KW-0539">Nucleus</keyword>
<keyword evidence="3" id="KW-0862">Zinc</keyword>
<dbReference type="InterPro" id="IPR051763">
    <property type="entry name" value="Copper_Homeo_Regul"/>
</dbReference>
<dbReference type="SMART" id="SM01090">
    <property type="entry name" value="Copper-fist"/>
    <property type="match status" value="1"/>
</dbReference>
<gene>
    <name evidence="9" type="ORF">CU097_007626</name>
</gene>
<dbReference type="PANTHER" id="PTHR28088:SF5">
    <property type="entry name" value="TRANSCRIPTIONAL ACTIVATOR HAA1-RELATED"/>
    <property type="match status" value="1"/>
</dbReference>
<comment type="subcellular location">
    <subcellularLocation>
        <location evidence="1">Nucleus</location>
    </subcellularLocation>
</comment>
<feature type="domain" description="Copper-fist" evidence="8">
    <location>
        <begin position="8"/>
        <end position="31"/>
    </location>
</feature>
<organism evidence="9 10">
    <name type="scientific">Rhizopus azygosporus</name>
    <name type="common">Rhizopus microsporus var. azygosporus</name>
    <dbReference type="NCBI Taxonomy" id="86630"/>
    <lineage>
        <taxon>Eukaryota</taxon>
        <taxon>Fungi</taxon>
        <taxon>Fungi incertae sedis</taxon>
        <taxon>Mucoromycota</taxon>
        <taxon>Mucoromycotina</taxon>
        <taxon>Mucoromycetes</taxon>
        <taxon>Mucorales</taxon>
        <taxon>Mucorineae</taxon>
        <taxon>Rhizopodaceae</taxon>
        <taxon>Rhizopus</taxon>
    </lineage>
</organism>
<dbReference type="InterPro" id="IPR001083">
    <property type="entry name" value="Cu_fist_DNA-bd_dom"/>
</dbReference>
<dbReference type="GO" id="GO:0000981">
    <property type="term" value="F:DNA-binding transcription factor activity, RNA polymerase II-specific"/>
    <property type="evidence" value="ECO:0007669"/>
    <property type="project" value="TreeGrafter"/>
</dbReference>
<keyword evidence="5" id="KW-0805">Transcription regulation</keyword>
<keyword evidence="10" id="KW-1185">Reference proteome</keyword>
<dbReference type="PANTHER" id="PTHR28088">
    <property type="entry name" value="TRANSCRIPTIONAL ACTIVATOR HAA1-RELATED"/>
    <property type="match status" value="1"/>
</dbReference>
<evidence type="ECO:0000256" key="2">
    <source>
        <dbReference type="ARBA" id="ARBA00022723"/>
    </source>
</evidence>
<dbReference type="GO" id="GO:0005634">
    <property type="term" value="C:nucleus"/>
    <property type="evidence" value="ECO:0007669"/>
    <property type="project" value="UniProtKB-SubCell"/>
</dbReference>
<dbReference type="OrthoDB" id="5600085at2759"/>
<keyword evidence="2" id="KW-0479">Metal-binding</keyword>
<dbReference type="GO" id="GO:0045944">
    <property type="term" value="P:positive regulation of transcription by RNA polymerase II"/>
    <property type="evidence" value="ECO:0007669"/>
    <property type="project" value="TreeGrafter"/>
</dbReference>
<dbReference type="SMART" id="SM00412">
    <property type="entry name" value="Cu_FIST"/>
    <property type="match status" value="1"/>
</dbReference>
<dbReference type="Gene3D" id="3.90.430.10">
    <property type="entry name" value="Copper fist DNA-binding domain"/>
    <property type="match status" value="1"/>
</dbReference>
<dbReference type="GO" id="GO:0006879">
    <property type="term" value="P:intracellular iron ion homeostasis"/>
    <property type="evidence" value="ECO:0007669"/>
    <property type="project" value="TreeGrafter"/>
</dbReference>
<dbReference type="AlphaFoldDB" id="A0A367JN91"/>
<dbReference type="SUPFAM" id="SSF57879">
    <property type="entry name" value="Zinc domain conserved in yeast copper-regulated transcription factors"/>
    <property type="match status" value="1"/>
</dbReference>
<evidence type="ECO:0000313" key="9">
    <source>
        <dbReference type="EMBL" id="RCH91403.1"/>
    </source>
</evidence>
<dbReference type="Pfam" id="PF00649">
    <property type="entry name" value="Copper-fist"/>
    <property type="match status" value="1"/>
</dbReference>
<protein>
    <recommendedName>
        <fullName evidence="8">Copper-fist domain-containing protein</fullName>
    </recommendedName>
</protein>
<comment type="caution">
    <text evidence="9">The sequence shown here is derived from an EMBL/GenBank/DDBJ whole genome shotgun (WGS) entry which is preliminary data.</text>
</comment>
<dbReference type="PROSITE" id="PS50073">
    <property type="entry name" value="COPPER_FIST_2"/>
    <property type="match status" value="1"/>
</dbReference>
<evidence type="ECO:0000313" key="10">
    <source>
        <dbReference type="Proteomes" id="UP000252139"/>
    </source>
</evidence>